<proteinExistence type="predicted"/>
<dbReference type="Proteomes" id="UP000594638">
    <property type="component" value="Unassembled WGS sequence"/>
</dbReference>
<protein>
    <submittedName>
        <fullName evidence="1">Uncharacterized protein</fullName>
    </submittedName>
</protein>
<sequence>MFETHLSRGRQFLGHGVQVIFETRWGCCRDALDFQAFLGVFGTQCVNHVQDAAGTQLDLQAFLGSFWDMFVDTVCRPCPGCILAAVGTQLDFQAFLSIFWDSMCKPCSGRVMAMAGTESDFQAIYVQFLGHGVQSISRMRQGRILTFRQCPGCVWSMAGMQPGFQAIFRTRRAGLVWAATRMQPDFQAFLGSFQDMVCRRCPGRGMQVMSGRVRATQGQSLIFRQFAGTVCRPSLRRILAAAEKLPDF</sequence>
<organism evidence="1 2">
    <name type="scientific">Olea europaea subsp. europaea</name>
    <dbReference type="NCBI Taxonomy" id="158383"/>
    <lineage>
        <taxon>Eukaryota</taxon>
        <taxon>Viridiplantae</taxon>
        <taxon>Streptophyta</taxon>
        <taxon>Embryophyta</taxon>
        <taxon>Tracheophyta</taxon>
        <taxon>Spermatophyta</taxon>
        <taxon>Magnoliopsida</taxon>
        <taxon>eudicotyledons</taxon>
        <taxon>Gunneridae</taxon>
        <taxon>Pentapetalae</taxon>
        <taxon>asterids</taxon>
        <taxon>lamiids</taxon>
        <taxon>Lamiales</taxon>
        <taxon>Oleaceae</taxon>
        <taxon>Oleeae</taxon>
        <taxon>Olea</taxon>
    </lineage>
</organism>
<dbReference type="Gramene" id="OE9A015041T1">
    <property type="protein sequence ID" value="OE9A015041C1"/>
    <property type="gene ID" value="OE9A015041"/>
</dbReference>
<accession>A0A8S0UVY9</accession>
<name>A0A8S0UVY9_OLEEU</name>
<comment type="caution">
    <text evidence="1">The sequence shown here is derived from an EMBL/GenBank/DDBJ whole genome shotgun (WGS) entry which is preliminary data.</text>
</comment>
<evidence type="ECO:0000313" key="1">
    <source>
        <dbReference type="EMBL" id="CAA3023147.1"/>
    </source>
</evidence>
<dbReference type="EMBL" id="CACTIH010009084">
    <property type="protein sequence ID" value="CAA3023147.1"/>
    <property type="molecule type" value="Genomic_DNA"/>
</dbReference>
<gene>
    <name evidence="1" type="ORF">OLEA9_A015041</name>
</gene>
<keyword evidence="2" id="KW-1185">Reference proteome</keyword>
<evidence type="ECO:0000313" key="2">
    <source>
        <dbReference type="Proteomes" id="UP000594638"/>
    </source>
</evidence>
<dbReference type="AlphaFoldDB" id="A0A8S0UVY9"/>
<reference evidence="1 2" key="1">
    <citation type="submission" date="2019-12" db="EMBL/GenBank/DDBJ databases">
        <authorList>
            <person name="Alioto T."/>
            <person name="Alioto T."/>
            <person name="Gomez Garrido J."/>
        </authorList>
    </citation>
    <scope>NUCLEOTIDE SEQUENCE [LARGE SCALE GENOMIC DNA]</scope>
</reference>